<dbReference type="GO" id="GO:0044780">
    <property type="term" value="P:bacterial-type flagellum assembly"/>
    <property type="evidence" value="ECO:0007669"/>
    <property type="project" value="InterPro"/>
</dbReference>
<dbReference type="Gene3D" id="3.90.1210.10">
    <property type="entry name" value="Antifreeze-like/N-acetylneuraminic acid synthase C-terminal domain"/>
    <property type="match status" value="1"/>
</dbReference>
<feature type="domain" description="SAF" evidence="5">
    <location>
        <begin position="199"/>
        <end position="261"/>
    </location>
</feature>
<evidence type="ECO:0000259" key="5">
    <source>
        <dbReference type="SMART" id="SM00858"/>
    </source>
</evidence>
<evidence type="ECO:0000313" key="7">
    <source>
        <dbReference type="Proteomes" id="UP000031518"/>
    </source>
</evidence>
<dbReference type="GO" id="GO:0042597">
    <property type="term" value="C:periplasmic space"/>
    <property type="evidence" value="ECO:0007669"/>
    <property type="project" value="UniProtKB-SubCell"/>
</dbReference>
<dbReference type="SMART" id="SM00858">
    <property type="entry name" value="SAF"/>
    <property type="match status" value="1"/>
</dbReference>
<dbReference type="OrthoDB" id="5729023at2"/>
<organism evidence="6 7">
    <name type="scientific">Pyrinomonas methylaliphatogenes</name>
    <dbReference type="NCBI Taxonomy" id="454194"/>
    <lineage>
        <taxon>Bacteria</taxon>
        <taxon>Pseudomonadati</taxon>
        <taxon>Acidobacteriota</taxon>
        <taxon>Blastocatellia</taxon>
        <taxon>Blastocatellales</taxon>
        <taxon>Pyrinomonadaceae</taxon>
        <taxon>Pyrinomonas</taxon>
    </lineage>
</organism>
<dbReference type="InterPro" id="IPR039246">
    <property type="entry name" value="Flagellar_FlgA"/>
</dbReference>
<accession>A0A0B6WUJ5</accession>
<dbReference type="AlphaFoldDB" id="A0A0B6WUJ5"/>
<protein>
    <submittedName>
        <fullName evidence="6">Flagella basal body P-ring formation protein FlgA</fullName>
    </submittedName>
</protein>
<evidence type="ECO:0000256" key="1">
    <source>
        <dbReference type="ARBA" id="ARBA00004418"/>
    </source>
</evidence>
<evidence type="ECO:0000256" key="4">
    <source>
        <dbReference type="SAM" id="SignalP"/>
    </source>
</evidence>
<dbReference type="PANTHER" id="PTHR36307">
    <property type="entry name" value="FLAGELLA BASAL BODY P-RING FORMATION PROTEIN FLGA"/>
    <property type="match status" value="1"/>
</dbReference>
<dbReference type="Proteomes" id="UP000031518">
    <property type="component" value="Unassembled WGS sequence"/>
</dbReference>
<gene>
    <name evidence="6" type="ORF">PYK22_00903</name>
</gene>
<keyword evidence="6" id="KW-0282">Flagellum</keyword>
<dbReference type="EMBL" id="CBXV010000004">
    <property type="protein sequence ID" value="CDM64908.1"/>
    <property type="molecule type" value="Genomic_DNA"/>
</dbReference>
<sequence length="324" mass="35227" precursor="true">MISRIITLATLAILVASQARGAQKEVRAIVRLRSEAVAQADVLTLEQIAEVRATDEQDAARLRAISLGYAPAIGAARQLGRAEIARAIMAAGFRSEEVQFDGPSYVVVRRASQLLDEELIRASAERAALAELQAAGVTARLARLDLPPQIEVPAGQVEVRATVGGVRDLFTPFPLAIEISVDGRVFRRLTVMAQVEAYAPVLVAARDIVANRRVREDDVTIEVRRLNRPFTHYLRDEKQLRGMSASRLIAKGEAITTDALFSEIVVRPGDQVRIEGESDRVRVVVLGEARASGRIGDRITVKNLQSGALLQAVVVDEGVVSVRF</sequence>
<keyword evidence="6" id="KW-0969">Cilium</keyword>
<reference evidence="6 7" key="1">
    <citation type="submission" date="2013-12" db="EMBL/GenBank/DDBJ databases">
        <authorList>
            <person name="Stott M."/>
        </authorList>
    </citation>
    <scope>NUCLEOTIDE SEQUENCE [LARGE SCALE GENOMIC DNA]</scope>
    <source>
        <strain evidence="6 7">K22</strain>
    </source>
</reference>
<feature type="signal peptide" evidence="4">
    <location>
        <begin position="1"/>
        <end position="21"/>
    </location>
</feature>
<keyword evidence="2 4" id="KW-0732">Signal</keyword>
<name>A0A0B6WUJ5_9BACT</name>
<dbReference type="Pfam" id="PF13144">
    <property type="entry name" value="ChapFlgA"/>
    <property type="match status" value="1"/>
</dbReference>
<dbReference type="NCBIfam" id="TIGR03170">
    <property type="entry name" value="flgA_cterm"/>
    <property type="match status" value="1"/>
</dbReference>
<feature type="chain" id="PRO_5002109902" evidence="4">
    <location>
        <begin position="22"/>
        <end position="324"/>
    </location>
</feature>
<dbReference type="PANTHER" id="PTHR36307:SF1">
    <property type="entry name" value="FLAGELLA BASAL BODY P-RING FORMATION PROTEIN FLGA"/>
    <property type="match status" value="1"/>
</dbReference>
<evidence type="ECO:0000256" key="2">
    <source>
        <dbReference type="ARBA" id="ARBA00022729"/>
    </source>
</evidence>
<keyword evidence="7" id="KW-1185">Reference proteome</keyword>
<dbReference type="InterPro" id="IPR017585">
    <property type="entry name" value="SAF_FlgA"/>
</dbReference>
<reference evidence="6 7" key="2">
    <citation type="submission" date="2015-01" db="EMBL/GenBank/DDBJ databases">
        <title>Complete genome sequence of Pyrinomonas methylaliphatogenes type strain K22T.</title>
        <authorList>
            <person name="Lee K.C.Y."/>
            <person name="Power J.F."/>
            <person name="Dunfield P.F."/>
            <person name="Morgan X.C."/>
            <person name="Huttenhower C."/>
            <person name="Stott M.B."/>
        </authorList>
    </citation>
    <scope>NUCLEOTIDE SEQUENCE [LARGE SCALE GENOMIC DNA]</scope>
    <source>
        <strain evidence="6 7">K22</strain>
    </source>
</reference>
<evidence type="ECO:0000256" key="3">
    <source>
        <dbReference type="ARBA" id="ARBA00022764"/>
    </source>
</evidence>
<dbReference type="InterPro" id="IPR013974">
    <property type="entry name" value="SAF"/>
</dbReference>
<keyword evidence="6" id="KW-0966">Cell projection</keyword>
<dbReference type="RefSeq" id="WP_041974961.1">
    <property type="nucleotide sequence ID" value="NZ_CBXV010000004.1"/>
</dbReference>
<proteinExistence type="predicted"/>
<evidence type="ECO:0000313" key="6">
    <source>
        <dbReference type="EMBL" id="CDM64908.1"/>
    </source>
</evidence>
<dbReference type="STRING" id="454194.PYK22_00903"/>
<dbReference type="Gene3D" id="2.30.30.760">
    <property type="match status" value="1"/>
</dbReference>
<comment type="subcellular location">
    <subcellularLocation>
        <location evidence="1">Periplasm</location>
    </subcellularLocation>
</comment>
<dbReference type="CDD" id="cd11614">
    <property type="entry name" value="SAF_CpaB_FlgA_like"/>
    <property type="match status" value="1"/>
</dbReference>
<keyword evidence="3" id="KW-0574">Periplasm</keyword>